<dbReference type="EMBL" id="BMSX01000030">
    <property type="protein sequence ID" value="GGR54379.1"/>
    <property type="molecule type" value="Genomic_DNA"/>
</dbReference>
<name>A0A918FM66_9ACTN</name>
<sequence>MRLSLWPGPEFTPRSPGPVQPHLFQSNLVWTYVHTYDVPRRQAYQSIPSARPAQEPQGGPSATPIYDALYAEYVRSFRSLPGDRSGEEDLGFTAFGNIPHSTGSFSSSFSSSYSAYSAGAQSARSGLGQQSQWQRVGPLGQAGQQQTGRQQTGRQQANTQQASTGMHPLPAALPPGPRRGR</sequence>
<feature type="compositionally biased region" description="Low complexity" evidence="1">
    <location>
        <begin position="141"/>
        <end position="162"/>
    </location>
</feature>
<accession>A0A918FM66</accession>
<proteinExistence type="predicted"/>
<reference evidence="2" key="1">
    <citation type="journal article" date="2014" name="Int. J. Syst. Evol. Microbiol.">
        <title>Complete genome sequence of Corynebacterium casei LMG S-19264T (=DSM 44701T), isolated from a smear-ripened cheese.</title>
        <authorList>
            <consortium name="US DOE Joint Genome Institute (JGI-PGF)"/>
            <person name="Walter F."/>
            <person name="Albersmeier A."/>
            <person name="Kalinowski J."/>
            <person name="Ruckert C."/>
        </authorList>
    </citation>
    <scope>NUCLEOTIDE SEQUENCE</scope>
    <source>
        <strain evidence="2">JCM 4346</strain>
    </source>
</reference>
<dbReference type="AlphaFoldDB" id="A0A918FM66"/>
<feature type="region of interest" description="Disordered" evidence="1">
    <location>
        <begin position="122"/>
        <end position="181"/>
    </location>
</feature>
<evidence type="ECO:0000313" key="2">
    <source>
        <dbReference type="EMBL" id="GGR54379.1"/>
    </source>
</evidence>
<gene>
    <name evidence="2" type="ORF">GCM10010251_84350</name>
</gene>
<dbReference type="Proteomes" id="UP000658320">
    <property type="component" value="Unassembled WGS sequence"/>
</dbReference>
<reference evidence="2" key="2">
    <citation type="submission" date="2020-09" db="EMBL/GenBank/DDBJ databases">
        <authorList>
            <person name="Sun Q."/>
            <person name="Ohkuma M."/>
        </authorList>
    </citation>
    <scope>NUCLEOTIDE SEQUENCE</scope>
    <source>
        <strain evidence="2">JCM 4346</strain>
    </source>
</reference>
<comment type="caution">
    <text evidence="2">The sequence shown here is derived from an EMBL/GenBank/DDBJ whole genome shotgun (WGS) entry which is preliminary data.</text>
</comment>
<protein>
    <submittedName>
        <fullName evidence="2">Uncharacterized protein</fullName>
    </submittedName>
</protein>
<feature type="compositionally biased region" description="Pro residues" evidence="1">
    <location>
        <begin position="171"/>
        <end position="181"/>
    </location>
</feature>
<keyword evidence="3" id="KW-1185">Reference proteome</keyword>
<evidence type="ECO:0000256" key="1">
    <source>
        <dbReference type="SAM" id="MobiDB-lite"/>
    </source>
</evidence>
<evidence type="ECO:0000313" key="3">
    <source>
        <dbReference type="Proteomes" id="UP000658320"/>
    </source>
</evidence>
<organism evidence="2 3">
    <name type="scientific">Streptomyces aurantiogriseus</name>
    <dbReference type="NCBI Taxonomy" id="66870"/>
    <lineage>
        <taxon>Bacteria</taxon>
        <taxon>Bacillati</taxon>
        <taxon>Actinomycetota</taxon>
        <taxon>Actinomycetes</taxon>
        <taxon>Kitasatosporales</taxon>
        <taxon>Streptomycetaceae</taxon>
        <taxon>Streptomyces</taxon>
    </lineage>
</organism>